<evidence type="ECO:0000313" key="2">
    <source>
        <dbReference type="EMBL" id="KAI1607983.1"/>
    </source>
</evidence>
<dbReference type="Proteomes" id="UP001203852">
    <property type="component" value="Unassembled WGS sequence"/>
</dbReference>
<comment type="caution">
    <text evidence="2">The sequence shown here is derived from an EMBL/GenBank/DDBJ whole genome shotgun (WGS) entry which is preliminary data.</text>
</comment>
<organism evidence="2 3">
    <name type="scientific">Exophiala viscosa</name>
    <dbReference type="NCBI Taxonomy" id="2486360"/>
    <lineage>
        <taxon>Eukaryota</taxon>
        <taxon>Fungi</taxon>
        <taxon>Dikarya</taxon>
        <taxon>Ascomycota</taxon>
        <taxon>Pezizomycotina</taxon>
        <taxon>Eurotiomycetes</taxon>
        <taxon>Chaetothyriomycetidae</taxon>
        <taxon>Chaetothyriales</taxon>
        <taxon>Herpotrichiellaceae</taxon>
        <taxon>Exophiala</taxon>
    </lineage>
</organism>
<keyword evidence="1" id="KW-0732">Signal</keyword>
<gene>
    <name evidence="2" type="ORF">EDD36DRAFT_114628</name>
</gene>
<evidence type="ECO:0000256" key="1">
    <source>
        <dbReference type="SAM" id="SignalP"/>
    </source>
</evidence>
<dbReference type="EMBL" id="MU404365">
    <property type="protein sequence ID" value="KAI1607983.1"/>
    <property type="molecule type" value="Genomic_DNA"/>
</dbReference>
<proteinExistence type="predicted"/>
<feature type="signal peptide" evidence="1">
    <location>
        <begin position="1"/>
        <end position="19"/>
    </location>
</feature>
<feature type="chain" id="PRO_5043036350" evidence="1">
    <location>
        <begin position="20"/>
        <end position="107"/>
    </location>
</feature>
<dbReference type="AlphaFoldDB" id="A0AAN6DMD5"/>
<accession>A0AAN6DMD5</accession>
<sequence>MRGTFGALLISWTIYCMFSAEDASGSEKFPYDPHESQVTKRSICITFANGWTGLVNAEFGTCGFFLHRRHDILCSGSSGSRWPESSHSVQQYALTIPTDMYFAQCSR</sequence>
<keyword evidence="3" id="KW-1185">Reference proteome</keyword>
<evidence type="ECO:0000313" key="3">
    <source>
        <dbReference type="Proteomes" id="UP001203852"/>
    </source>
</evidence>
<name>A0AAN6DMD5_9EURO</name>
<protein>
    <submittedName>
        <fullName evidence="2">Uncharacterized protein</fullName>
    </submittedName>
</protein>
<reference evidence="2" key="1">
    <citation type="journal article" date="2022" name="bioRxiv">
        <title>Deciphering the potential niche of two novel black yeast fungi from a biological soil crust based on their genomes, phenotypes, and melanin regulation.</title>
        <authorList>
            <consortium name="DOE Joint Genome Institute"/>
            <person name="Carr E.C."/>
            <person name="Barton Q."/>
            <person name="Grambo S."/>
            <person name="Sullivan M."/>
            <person name="Renfro C.M."/>
            <person name="Kuo A."/>
            <person name="Pangilinan J."/>
            <person name="Lipzen A."/>
            <person name="Keymanesh K."/>
            <person name="Savage E."/>
            <person name="Barry K."/>
            <person name="Grigoriev I.V."/>
            <person name="Riekhof W.R."/>
            <person name="Harris S.S."/>
        </authorList>
    </citation>
    <scope>NUCLEOTIDE SEQUENCE</scope>
    <source>
        <strain evidence="2">JF 03-4F</strain>
    </source>
</reference>